<reference evidence="2" key="1">
    <citation type="submission" date="2023-10" db="EMBL/GenBank/DDBJ databases">
        <authorList>
            <person name="Hackl T."/>
        </authorList>
    </citation>
    <scope>NUCLEOTIDE SEQUENCE</scope>
</reference>
<organism evidence="2 3">
    <name type="scientific">Anthostomella pinea</name>
    <dbReference type="NCBI Taxonomy" id="933095"/>
    <lineage>
        <taxon>Eukaryota</taxon>
        <taxon>Fungi</taxon>
        <taxon>Dikarya</taxon>
        <taxon>Ascomycota</taxon>
        <taxon>Pezizomycotina</taxon>
        <taxon>Sordariomycetes</taxon>
        <taxon>Xylariomycetidae</taxon>
        <taxon>Xylariales</taxon>
        <taxon>Xylariaceae</taxon>
        <taxon>Anthostomella</taxon>
    </lineage>
</organism>
<keyword evidence="3" id="KW-1185">Reference proteome</keyword>
<dbReference type="PANTHER" id="PTHR35567">
    <property type="entry name" value="MALATE DEHYDROGENASE (AFU_ORTHOLOGUE AFUA_2G13800)"/>
    <property type="match status" value="1"/>
</dbReference>
<dbReference type="AlphaFoldDB" id="A0AAI8YF07"/>
<feature type="chain" id="PRO_5042462595" evidence="1">
    <location>
        <begin position="19"/>
        <end position="262"/>
    </location>
</feature>
<evidence type="ECO:0000313" key="2">
    <source>
        <dbReference type="EMBL" id="CAJ2502188.1"/>
    </source>
</evidence>
<sequence length="262" mass="26730">MQSRSLLILLSALAVTSASPLRRRLCADNGTATEPAAPSSTVSVAYTLPSTGGATTLPSPGDATLKHIAVGHGIQNYTCTAPGANATSLGALAVLWDVTSLYPGSGTAALSDADWTALPPKVLRTTDLPLNLADAASSDAADVANPFPAPASLTVDGLAAPLAFLGHHFFSDTNVPTFDLSGDTAQVQLFSGKKDLGITAPADSDRGLTDTGAVDWLALSDKGGSENLSLVYRVVTAGGQPSACTETGQTESVAYAAQYWFY</sequence>
<dbReference type="PANTHER" id="PTHR35567:SF3">
    <property type="entry name" value="MALATE DEHYDROGENASE"/>
    <property type="match status" value="1"/>
</dbReference>
<dbReference type="Proteomes" id="UP001295740">
    <property type="component" value="Unassembled WGS sequence"/>
</dbReference>
<dbReference type="InterPro" id="IPR021851">
    <property type="entry name" value="DUF3455"/>
</dbReference>
<gene>
    <name evidence="2" type="ORF">KHLLAP_LOCUS2656</name>
</gene>
<keyword evidence="1" id="KW-0732">Signal</keyword>
<proteinExistence type="predicted"/>
<dbReference type="Pfam" id="PF11937">
    <property type="entry name" value="DUF3455"/>
    <property type="match status" value="1"/>
</dbReference>
<evidence type="ECO:0000313" key="3">
    <source>
        <dbReference type="Proteomes" id="UP001295740"/>
    </source>
</evidence>
<comment type="caution">
    <text evidence="2">The sequence shown here is derived from an EMBL/GenBank/DDBJ whole genome shotgun (WGS) entry which is preliminary data.</text>
</comment>
<accession>A0AAI8YF07</accession>
<protein>
    <submittedName>
        <fullName evidence="2">Uu.00g095820.m01.CDS01</fullName>
    </submittedName>
</protein>
<evidence type="ECO:0000256" key="1">
    <source>
        <dbReference type="SAM" id="SignalP"/>
    </source>
</evidence>
<dbReference type="EMBL" id="CAUWAG010000004">
    <property type="protein sequence ID" value="CAJ2502188.1"/>
    <property type="molecule type" value="Genomic_DNA"/>
</dbReference>
<feature type="signal peptide" evidence="1">
    <location>
        <begin position="1"/>
        <end position="18"/>
    </location>
</feature>
<name>A0AAI8YF07_9PEZI</name>